<dbReference type="Proteomes" id="UP001248134">
    <property type="component" value="Unassembled WGS sequence"/>
</dbReference>
<accession>A0A1S9X1V6</accession>
<evidence type="ECO:0000313" key="6">
    <source>
        <dbReference type="Proteomes" id="UP000219775"/>
    </source>
</evidence>
<dbReference type="Proteomes" id="UP000219775">
    <property type="component" value="Unassembled WGS sequence"/>
</dbReference>
<dbReference type="EMBL" id="NUTL01000007">
    <property type="protein sequence ID" value="PHF04307.1"/>
    <property type="molecule type" value="Genomic_DNA"/>
</dbReference>
<proteinExistence type="predicted"/>
<reference evidence="6 7" key="2">
    <citation type="submission" date="2017-09" db="EMBL/GenBank/DDBJ databases">
        <title>Large-scale bioinformatics analysis of Bacillus genomes uncovers conserved roles of natural products in bacterial physiology.</title>
        <authorList>
            <consortium name="Agbiome Team Llc"/>
            <person name="Bleich R.M."/>
            <person name="Grubbs K.J."/>
            <person name="Santa Maria K.C."/>
            <person name="Allen S.E."/>
            <person name="Farag S."/>
            <person name="Shank E.A."/>
            <person name="Bowers A."/>
        </authorList>
    </citation>
    <scope>NUCLEOTIDE SEQUENCE [LARGE SCALE GENOMIC DNA]</scope>
    <source>
        <strain evidence="3 6">AFS009893</strain>
        <strain evidence="4 7">AFS037265</strain>
    </source>
</reference>
<reference evidence="1" key="3">
    <citation type="submission" date="2019-07" db="EMBL/GenBank/DDBJ databases">
        <title>Phylogenomic Reclassification of ATCC Bacillus Strains and Various Taxa within the Genus Bacillus.</title>
        <authorList>
            <person name="Riojas M.A."/>
            <person name="Frank A.M."/>
            <person name="Fenn S.L."/>
            <person name="King S.P."/>
            <person name="Brower S.M."/>
            <person name="Hazbon M.H."/>
        </authorList>
    </citation>
    <scope>NUCLEOTIDE SEQUENCE</scope>
    <source>
        <strain evidence="1">NR-12239</strain>
    </source>
</reference>
<name>A0A1S9X1V6_9BACI</name>
<gene>
    <name evidence="2" type="ORF">BW425_05190</name>
    <name evidence="3" type="ORF">CN613_07505</name>
    <name evidence="4" type="ORF">COF81_01100</name>
    <name evidence="1" type="ORF">FOS08_01470</name>
</gene>
<dbReference type="EMBL" id="NUDP01000031">
    <property type="protein sequence ID" value="PEM70762.1"/>
    <property type="molecule type" value="Genomic_DNA"/>
</dbReference>
<dbReference type="AlphaFoldDB" id="A0A1S9X1V6"/>
<reference evidence="2 5" key="1">
    <citation type="submission" date="2017-02" db="EMBL/GenBank/DDBJ databases">
        <title>Bacillus pseudomycoides isolate FSL K6-0042.</title>
        <authorList>
            <person name="Kovac J."/>
        </authorList>
    </citation>
    <scope>NUCLEOTIDE SEQUENCE [LARGE SCALE GENOMIC DNA]</scope>
    <source>
        <strain evidence="2 5">FSL K6-0042</strain>
    </source>
</reference>
<evidence type="ECO:0000313" key="4">
    <source>
        <dbReference type="EMBL" id="PHF04307.1"/>
    </source>
</evidence>
<evidence type="ECO:0000313" key="5">
    <source>
        <dbReference type="Proteomes" id="UP000195321"/>
    </source>
</evidence>
<dbReference type="InterPro" id="IPR010461">
    <property type="entry name" value="ComK"/>
</dbReference>
<comment type="caution">
    <text evidence="2">The sequence shown here is derived from an EMBL/GenBank/DDBJ whole genome shotgun (WGS) entry which is preliminary data.</text>
</comment>
<dbReference type="EMBL" id="MWPX01000003">
    <property type="protein sequence ID" value="OUM50015.1"/>
    <property type="molecule type" value="Genomic_DNA"/>
</dbReference>
<dbReference type="GO" id="GO:0030420">
    <property type="term" value="P:establishment of competence for transformation"/>
    <property type="evidence" value="ECO:0007669"/>
    <property type="project" value="InterPro"/>
</dbReference>
<organism evidence="2 5">
    <name type="scientific">Bacillus pseudomycoides</name>
    <dbReference type="NCBI Taxonomy" id="64104"/>
    <lineage>
        <taxon>Bacteria</taxon>
        <taxon>Bacillati</taxon>
        <taxon>Bacillota</taxon>
        <taxon>Bacilli</taxon>
        <taxon>Bacillales</taxon>
        <taxon>Bacillaceae</taxon>
        <taxon>Bacillus</taxon>
        <taxon>Bacillus cereus group</taxon>
    </lineage>
</organism>
<dbReference type="Proteomes" id="UP000221918">
    <property type="component" value="Unassembled WGS sequence"/>
</dbReference>
<dbReference type="Proteomes" id="UP000195321">
    <property type="component" value="Unassembled WGS sequence"/>
</dbReference>
<dbReference type="RefSeq" id="WP_016112593.1">
    <property type="nucleotide sequence ID" value="NZ_NUDQ01000001.1"/>
</dbReference>
<evidence type="ECO:0000313" key="3">
    <source>
        <dbReference type="EMBL" id="PEM70762.1"/>
    </source>
</evidence>
<sequence length="177" mass="20794">MDDLVSHDTISSSTMILEPYAHPFHRTKITENDGNIKFSSKTSLQLVQLSCLLHNHSTYKGRRDAIQENYYFKQNIPIPIDHRHYICAIPTKSPASPDCIWVFYSHINKIEIYNNRKQSKLHFYNGTTIIVATSFYQMQQQFLKAGFLLCRMNMQDSQQFRDIYKVMRLLDKPLLPC</sequence>
<evidence type="ECO:0000313" key="2">
    <source>
        <dbReference type="EMBL" id="OUM50015.1"/>
    </source>
</evidence>
<evidence type="ECO:0000313" key="1">
    <source>
        <dbReference type="EMBL" id="MDR4324652.1"/>
    </source>
</evidence>
<dbReference type="Pfam" id="PF06338">
    <property type="entry name" value="ComK"/>
    <property type="match status" value="1"/>
</dbReference>
<evidence type="ECO:0000313" key="7">
    <source>
        <dbReference type="Proteomes" id="UP000221918"/>
    </source>
</evidence>
<dbReference type="EMBL" id="VLYX01000001">
    <property type="protein sequence ID" value="MDR4324652.1"/>
    <property type="molecule type" value="Genomic_DNA"/>
</dbReference>
<protein>
    <submittedName>
        <fullName evidence="2">Competence protein</fullName>
    </submittedName>
</protein>